<keyword evidence="2" id="KW-1185">Reference proteome</keyword>
<organism evidence="1 2">
    <name type="scientific">Parelaphostrongylus tenuis</name>
    <name type="common">Meningeal worm</name>
    <dbReference type="NCBI Taxonomy" id="148309"/>
    <lineage>
        <taxon>Eukaryota</taxon>
        <taxon>Metazoa</taxon>
        <taxon>Ecdysozoa</taxon>
        <taxon>Nematoda</taxon>
        <taxon>Chromadorea</taxon>
        <taxon>Rhabditida</taxon>
        <taxon>Rhabditina</taxon>
        <taxon>Rhabditomorpha</taxon>
        <taxon>Strongyloidea</taxon>
        <taxon>Metastrongylidae</taxon>
        <taxon>Parelaphostrongylus</taxon>
    </lineage>
</organism>
<name>A0AAD5WGG1_PARTN</name>
<gene>
    <name evidence="1" type="ORF">KIN20_030523</name>
</gene>
<accession>A0AAD5WGG1</accession>
<dbReference type="Proteomes" id="UP001196413">
    <property type="component" value="Unassembled WGS sequence"/>
</dbReference>
<protein>
    <submittedName>
        <fullName evidence="1">Uncharacterized protein</fullName>
    </submittedName>
</protein>
<reference evidence="1" key="1">
    <citation type="submission" date="2021-06" db="EMBL/GenBank/DDBJ databases">
        <title>Parelaphostrongylus tenuis whole genome reference sequence.</title>
        <authorList>
            <person name="Garwood T.J."/>
            <person name="Larsen P.A."/>
            <person name="Fountain-Jones N.M."/>
            <person name="Garbe J.R."/>
            <person name="Macchietto M.G."/>
            <person name="Kania S.A."/>
            <person name="Gerhold R.W."/>
            <person name="Richards J.E."/>
            <person name="Wolf T.M."/>
        </authorList>
    </citation>
    <scope>NUCLEOTIDE SEQUENCE</scope>
    <source>
        <strain evidence="1">MNPRO001-30</strain>
        <tissue evidence="1">Meninges</tissue>
    </source>
</reference>
<dbReference type="AlphaFoldDB" id="A0AAD5WGG1"/>
<sequence length="157" mass="16961">MLALTCAAEIWSLRKHVSKVTSGFTARMGRKVSPVFLDSQGRSALLPDAIISGILEQLTVRITYEPFLCQKAVTVGGDNQNKVNCIIVDNTVTGTCTTMMARQMCMTGQQVTVASVANYKSISGTLSITNIVMANWSKAMWQSVMNRAVRTLAAGPL</sequence>
<proteinExistence type="predicted"/>
<dbReference type="EMBL" id="JAHQIW010006413">
    <property type="protein sequence ID" value="KAJ1369125.1"/>
    <property type="molecule type" value="Genomic_DNA"/>
</dbReference>
<evidence type="ECO:0000313" key="2">
    <source>
        <dbReference type="Proteomes" id="UP001196413"/>
    </source>
</evidence>
<comment type="caution">
    <text evidence="1">The sequence shown here is derived from an EMBL/GenBank/DDBJ whole genome shotgun (WGS) entry which is preliminary data.</text>
</comment>
<evidence type="ECO:0000313" key="1">
    <source>
        <dbReference type="EMBL" id="KAJ1369125.1"/>
    </source>
</evidence>